<dbReference type="EMBL" id="FWXT01000001">
    <property type="protein sequence ID" value="SMC74863.1"/>
    <property type="molecule type" value="Genomic_DNA"/>
</dbReference>
<dbReference type="STRING" id="151894.SAMN04488524_2537"/>
<accession>A0A1W2BPQ7</accession>
<dbReference type="AlphaFoldDB" id="A0A1W2BPQ7"/>
<proteinExistence type="predicted"/>
<dbReference type="Proteomes" id="UP000192756">
    <property type="component" value="Unassembled WGS sequence"/>
</dbReference>
<organism evidence="1 2">
    <name type="scientific">Pedobacter africanus</name>
    <dbReference type="NCBI Taxonomy" id="151894"/>
    <lineage>
        <taxon>Bacteria</taxon>
        <taxon>Pseudomonadati</taxon>
        <taxon>Bacteroidota</taxon>
        <taxon>Sphingobacteriia</taxon>
        <taxon>Sphingobacteriales</taxon>
        <taxon>Sphingobacteriaceae</taxon>
        <taxon>Pedobacter</taxon>
    </lineage>
</organism>
<evidence type="ECO:0000313" key="2">
    <source>
        <dbReference type="Proteomes" id="UP000192756"/>
    </source>
</evidence>
<keyword evidence="2" id="KW-1185">Reference proteome</keyword>
<evidence type="ECO:0000313" key="1">
    <source>
        <dbReference type="EMBL" id="SMC74863.1"/>
    </source>
</evidence>
<protein>
    <submittedName>
        <fullName evidence="1">Uncharacterized protein</fullName>
    </submittedName>
</protein>
<sequence length="70" mass="8137">MNLSMKMIDKESDILKTKCFLFNQFMIEKGGFPVEMRSSFAASNKLINEAYTNGKIKVLRSMSKDMMNRF</sequence>
<reference evidence="2" key="1">
    <citation type="submission" date="2017-04" db="EMBL/GenBank/DDBJ databases">
        <authorList>
            <person name="Varghese N."/>
            <person name="Submissions S."/>
        </authorList>
    </citation>
    <scope>NUCLEOTIDE SEQUENCE [LARGE SCALE GENOMIC DNA]</scope>
    <source>
        <strain evidence="2">DSM 12126</strain>
    </source>
</reference>
<name>A0A1W2BPQ7_9SPHI</name>
<gene>
    <name evidence="1" type="ORF">SAMN04488524_2537</name>
</gene>